<dbReference type="PIRSF" id="PIRSF020481">
    <property type="entry name" value="BAP"/>
    <property type="match status" value="1"/>
</dbReference>
<reference evidence="3 4" key="1">
    <citation type="journal article" date="2016" name="Sci. Rep.">
        <title>Genomic and phenotypic characterization of the species Acinetobacter venetianus.</title>
        <authorList>
            <person name="Fondi M."/>
            <person name="Maida I."/>
            <person name="Perrin E."/>
            <person name="Orlandini V."/>
            <person name="La Torre L."/>
            <person name="Bosi E."/>
            <person name="Negroni A."/>
            <person name="Zanaroli G."/>
            <person name="Fava F."/>
            <person name="Decorosi F."/>
            <person name="Giovannetti L."/>
            <person name="Viti C."/>
            <person name="Vaneechoutte M."/>
            <person name="Dijkshoorn L."/>
            <person name="Fani R."/>
        </authorList>
    </citation>
    <scope>NUCLEOTIDE SEQUENCE [LARGE SCALE GENOMIC DNA]</scope>
    <source>
        <strain evidence="3 4">LUH5627</strain>
    </source>
</reference>
<dbReference type="Proteomes" id="UP000075680">
    <property type="component" value="Unassembled WGS sequence"/>
</dbReference>
<dbReference type="Pfam" id="PF26079">
    <property type="entry name" value="Baseplate_J_C"/>
    <property type="match status" value="1"/>
</dbReference>
<organism evidence="3 4">
    <name type="scientific">Acinetobacter venetianus</name>
    <dbReference type="NCBI Taxonomy" id="52133"/>
    <lineage>
        <taxon>Bacteria</taxon>
        <taxon>Pseudomonadati</taxon>
        <taxon>Pseudomonadota</taxon>
        <taxon>Gammaproteobacteria</taxon>
        <taxon>Moraxellales</taxon>
        <taxon>Moraxellaceae</taxon>
        <taxon>Acinetobacter</taxon>
    </lineage>
</organism>
<evidence type="ECO:0000259" key="2">
    <source>
        <dbReference type="Pfam" id="PF26079"/>
    </source>
</evidence>
<dbReference type="InterPro" id="IPR014507">
    <property type="entry name" value="Baseplate_assembly_J_pred"/>
</dbReference>
<accession>A0A150HNB7</accession>
<dbReference type="PANTHER" id="PTHR35862">
    <property type="entry name" value="FELS-2 PROPHAGE PROTEIN"/>
    <property type="match status" value="1"/>
</dbReference>
<comment type="caution">
    <text evidence="3">The sequence shown here is derived from an EMBL/GenBank/DDBJ whole genome shotgun (WGS) entry which is preliminary data.</text>
</comment>
<feature type="domain" description="Baseplate J-like central" evidence="1">
    <location>
        <begin position="136"/>
        <end position="208"/>
    </location>
</feature>
<dbReference type="PANTHER" id="PTHR35862:SF1">
    <property type="entry name" value="FELS-2 PROPHAGE PROTEIN"/>
    <property type="match status" value="1"/>
</dbReference>
<feature type="domain" description="Baseplate J-like C-terminal" evidence="2">
    <location>
        <begin position="215"/>
        <end position="295"/>
    </location>
</feature>
<gene>
    <name evidence="3" type="ORF">AVENLUH5627_01985</name>
</gene>
<dbReference type="Pfam" id="PF26078">
    <property type="entry name" value="Baseplate_J_M"/>
    <property type="match status" value="1"/>
</dbReference>
<sequence>MSIDFNSLSPPDIIESLDFETIFSERKAALIALFSSDEVDQITETLERESEPLTKFLEENAYRELILRNRINTSARALLLAYATKNDLDQVGANFNVSRLTIKPADTSKTPPIAAIMESDDAFRERIQLAFDTLSVAGPEAAYKKFARDADGRVGDVSVVSPQPAYITLTILQADSLTGTASPELIQIVENAVTAEDVRPIGDRVTVQSVEIVEYSIEAKLYIDKDPEAATLLQQAISNITAYATKQKRIGRSIHLSAIYAALHVDGVRRVELESPLSDVVLTQAQASYCNNLTVTIGGIE</sequence>
<protein>
    <submittedName>
        <fullName evidence="3">Baseplate J-like protein</fullName>
    </submittedName>
</protein>
<evidence type="ECO:0000313" key="4">
    <source>
        <dbReference type="Proteomes" id="UP000075680"/>
    </source>
</evidence>
<evidence type="ECO:0000313" key="3">
    <source>
        <dbReference type="EMBL" id="KXZ67925.1"/>
    </source>
</evidence>
<proteinExistence type="predicted"/>
<dbReference type="PATRIC" id="fig|52133.18.peg.2059"/>
<dbReference type="InterPro" id="IPR052726">
    <property type="entry name" value="Phage_Baseplate_Hub"/>
</dbReference>
<evidence type="ECO:0000259" key="1">
    <source>
        <dbReference type="Pfam" id="PF26078"/>
    </source>
</evidence>
<dbReference type="InterPro" id="IPR058530">
    <property type="entry name" value="Baseplate_J-like_C"/>
</dbReference>
<dbReference type="RefSeq" id="WP_061518938.1">
    <property type="nucleotide sequence ID" value="NZ_JRUE01000178.1"/>
</dbReference>
<dbReference type="EMBL" id="JRUE01000178">
    <property type="protein sequence ID" value="KXZ67925.1"/>
    <property type="molecule type" value="Genomic_DNA"/>
</dbReference>
<dbReference type="AlphaFoldDB" id="A0A150HNB7"/>
<name>A0A150HNB7_9GAMM</name>
<dbReference type="InterPro" id="IPR058531">
    <property type="entry name" value="Baseplate_J_M"/>
</dbReference>